<evidence type="ECO:0000256" key="6">
    <source>
        <dbReference type="PIRSR" id="PIRSR026534-1"/>
    </source>
</evidence>
<evidence type="ECO:0000256" key="2">
    <source>
        <dbReference type="ARBA" id="ARBA00009865"/>
    </source>
</evidence>
<keyword evidence="4 5" id="KW-0326">Glycosidase</keyword>
<feature type="signal peptide" evidence="8">
    <location>
        <begin position="1"/>
        <end position="22"/>
    </location>
</feature>
<dbReference type="STRING" id="396014.BF93_17280"/>
<dbReference type="PIRSF" id="PIRSF026534">
    <property type="entry name" value="Endo_alpha-L-arabinosidase"/>
    <property type="match status" value="1"/>
</dbReference>
<dbReference type="Gene3D" id="2.115.10.20">
    <property type="entry name" value="Glycosyl hydrolase domain, family 43"/>
    <property type="match status" value="1"/>
</dbReference>
<organism evidence="9 10">
    <name type="scientific">Brachybacterium phenoliresistens</name>
    <dbReference type="NCBI Taxonomy" id="396014"/>
    <lineage>
        <taxon>Bacteria</taxon>
        <taxon>Bacillati</taxon>
        <taxon>Actinomycetota</taxon>
        <taxon>Actinomycetes</taxon>
        <taxon>Micrococcales</taxon>
        <taxon>Dermabacteraceae</taxon>
        <taxon>Brachybacterium</taxon>
    </lineage>
</organism>
<dbReference type="GO" id="GO:0046558">
    <property type="term" value="F:arabinan endo-1,5-alpha-L-arabinosidase activity"/>
    <property type="evidence" value="ECO:0007669"/>
    <property type="project" value="InterPro"/>
</dbReference>
<keyword evidence="10" id="KW-1185">Reference proteome</keyword>
<feature type="site" description="Important for substrate recognition" evidence="7">
    <location>
        <position position="276"/>
    </location>
</feature>
<dbReference type="InterPro" id="IPR023296">
    <property type="entry name" value="Glyco_hydro_beta-prop_sf"/>
</dbReference>
<gene>
    <name evidence="9" type="ORF">BF93_17280</name>
</gene>
<evidence type="ECO:0000256" key="3">
    <source>
        <dbReference type="ARBA" id="ARBA00022801"/>
    </source>
</evidence>
<dbReference type="InterPro" id="IPR016840">
    <property type="entry name" value="Glyco_hydro_43_endo_a_Ara-ase"/>
</dbReference>
<comment type="similarity">
    <text evidence="2 5">Belongs to the glycosyl hydrolase 43 family.</text>
</comment>
<dbReference type="Pfam" id="PF04616">
    <property type="entry name" value="Glyco_hydro_43"/>
    <property type="match status" value="1"/>
</dbReference>
<name>Z9JU63_9MICO</name>
<dbReference type="CDD" id="cd08998">
    <property type="entry name" value="GH43_Arb43a-like"/>
    <property type="match status" value="1"/>
</dbReference>
<feature type="active site" description="Proton acceptor" evidence="6">
    <location>
        <position position="39"/>
    </location>
</feature>
<sequence>MAGMAAAVLGGHAALTAQSASAAYPGPGIVTGDITEVHDPEIIRTSSGTYLLPSTGDGISLRTSTDRTHWTAAGAAFPGGTPWADPYTGGSRHLWAPEIHFANGQFYLWYSASTFGSRRSAIFVATSPSGAAGTWTHRGLVVETFENSDHNAIDPALVVDSAGTWWLAYGSFGDGIRMIRLSSSTGLRSGTEMHRLASRGGGPIEAPTIHRAKNGYYYLFVSFDYCCRGADSTYRVMVGRSTSVTGPYRDRAGNYMTAGGGTEILAGQGSIHGPGHQAVLADADSDVLFYHYYDDAGTPRLGINLLAYDSSGWPYVH</sequence>
<evidence type="ECO:0000256" key="8">
    <source>
        <dbReference type="SAM" id="SignalP"/>
    </source>
</evidence>
<evidence type="ECO:0000313" key="10">
    <source>
        <dbReference type="Proteomes" id="UP000023067"/>
    </source>
</evidence>
<feature type="active site" description="Proton donor" evidence="6">
    <location>
        <position position="205"/>
    </location>
</feature>
<dbReference type="UniPathway" id="UPA00667"/>
<evidence type="ECO:0000256" key="7">
    <source>
        <dbReference type="PIRSR" id="PIRSR026534-3"/>
    </source>
</evidence>
<dbReference type="HOGENOM" id="CLU_009397_5_1_11"/>
<feature type="chain" id="PRO_5004991419" evidence="8">
    <location>
        <begin position="23"/>
        <end position="317"/>
    </location>
</feature>
<proteinExistence type="inferred from homology"/>
<dbReference type="eggNOG" id="COG3507">
    <property type="taxonomic scope" value="Bacteria"/>
</dbReference>
<dbReference type="PATRIC" id="fig|396014.3.peg.1798"/>
<evidence type="ECO:0000313" key="9">
    <source>
        <dbReference type="EMBL" id="EWS81317.1"/>
    </source>
</evidence>
<reference evidence="9 10" key="1">
    <citation type="submission" date="2014-02" db="EMBL/GenBank/DDBJ databases">
        <title>Genome sequence of Brachybacterium phenoliresistens strain W13A50.</title>
        <authorList>
            <person name="Wang X."/>
        </authorList>
    </citation>
    <scope>NUCLEOTIDE SEQUENCE [LARGE SCALE GENOMIC DNA]</scope>
    <source>
        <strain evidence="9 10">W13A50</strain>
    </source>
</reference>
<feature type="site" description="Important for catalytic activity, responsible for pKa modulation of the active site Glu and correct orientation of both the proton donor and substrate" evidence="7">
    <location>
        <position position="154"/>
    </location>
</feature>
<dbReference type="OrthoDB" id="9801455at2"/>
<accession>Z9JU63</accession>
<dbReference type="Proteomes" id="UP000023067">
    <property type="component" value="Unassembled WGS sequence"/>
</dbReference>
<dbReference type="EMBL" id="JDYK01000008">
    <property type="protein sequence ID" value="EWS81317.1"/>
    <property type="molecule type" value="Genomic_DNA"/>
</dbReference>
<dbReference type="SUPFAM" id="SSF75005">
    <property type="entry name" value="Arabinanase/levansucrase/invertase"/>
    <property type="match status" value="1"/>
</dbReference>
<keyword evidence="3 5" id="KW-0378">Hydrolase</keyword>
<keyword evidence="8" id="KW-0732">Signal</keyword>
<dbReference type="InterPro" id="IPR006710">
    <property type="entry name" value="Glyco_hydro_43"/>
</dbReference>
<dbReference type="PANTHER" id="PTHR43301:SF3">
    <property type="entry name" value="ARABINAN ENDO-1,5-ALPHA-L-ARABINOSIDASE A-RELATED"/>
    <property type="match status" value="1"/>
</dbReference>
<protein>
    <submittedName>
        <fullName evidence="9">Arabinan endo-1,5-alpha-L-arabinosidase</fullName>
    </submittedName>
</protein>
<evidence type="ECO:0000256" key="4">
    <source>
        <dbReference type="ARBA" id="ARBA00023295"/>
    </source>
</evidence>
<dbReference type="GO" id="GO:0031222">
    <property type="term" value="P:arabinan catabolic process"/>
    <property type="evidence" value="ECO:0007669"/>
    <property type="project" value="UniProtKB-UniPathway"/>
</dbReference>
<comment type="pathway">
    <text evidence="1 5">Glycan metabolism; L-arabinan degradation.</text>
</comment>
<dbReference type="InterPro" id="IPR050727">
    <property type="entry name" value="GH43_arabinanases"/>
</dbReference>
<dbReference type="PANTHER" id="PTHR43301">
    <property type="entry name" value="ARABINAN ENDO-1,5-ALPHA-L-ARABINOSIDASE"/>
    <property type="match status" value="1"/>
</dbReference>
<comment type="caution">
    <text evidence="9">The sequence shown here is derived from an EMBL/GenBank/DDBJ whole genome shotgun (WGS) entry which is preliminary data.</text>
</comment>
<evidence type="ECO:0000256" key="5">
    <source>
        <dbReference type="PIRNR" id="PIRNR026534"/>
    </source>
</evidence>
<evidence type="ECO:0000256" key="1">
    <source>
        <dbReference type="ARBA" id="ARBA00004834"/>
    </source>
</evidence>
<dbReference type="AlphaFoldDB" id="Z9JU63"/>